<reference evidence="1 2" key="1">
    <citation type="submission" date="2024-01" db="EMBL/GenBank/DDBJ databases">
        <authorList>
            <person name="Waweru B."/>
        </authorList>
    </citation>
    <scope>NUCLEOTIDE SEQUENCE [LARGE SCALE GENOMIC DNA]</scope>
</reference>
<dbReference type="PANTHER" id="PTHR35133">
    <property type="entry name" value="PROTEIN EFFECTOR OF TRANSCRIPTION 2-RELATED"/>
    <property type="match status" value="1"/>
</dbReference>
<accession>A0AAV1SJD2</accession>
<evidence type="ECO:0008006" key="3">
    <source>
        <dbReference type="Google" id="ProtNLM"/>
    </source>
</evidence>
<dbReference type="AlphaFoldDB" id="A0AAV1SJD2"/>
<evidence type="ECO:0000313" key="2">
    <source>
        <dbReference type="Proteomes" id="UP001314170"/>
    </source>
</evidence>
<keyword evidence="2" id="KW-1185">Reference proteome</keyword>
<dbReference type="PANTHER" id="PTHR35133:SF1">
    <property type="entry name" value="PROTEIN EFFECTOR OF TRANSCRIPTION 2-RELATED"/>
    <property type="match status" value="1"/>
</dbReference>
<dbReference type="GO" id="GO:0003677">
    <property type="term" value="F:DNA binding"/>
    <property type="evidence" value="ECO:0007669"/>
    <property type="project" value="InterPro"/>
</dbReference>
<dbReference type="EMBL" id="CAWUPB010001194">
    <property type="protein sequence ID" value="CAK7352676.1"/>
    <property type="molecule type" value="Genomic_DNA"/>
</dbReference>
<dbReference type="Proteomes" id="UP001314170">
    <property type="component" value="Unassembled WGS sequence"/>
</dbReference>
<dbReference type="Pfam" id="PF19239">
    <property type="entry name" value="GIY_YIG_domain"/>
    <property type="match status" value="1"/>
</dbReference>
<dbReference type="InterPro" id="IPR038909">
    <property type="entry name" value="Effector_transcript"/>
</dbReference>
<proteinExistence type="predicted"/>
<sequence>MAVGATARLRREDCKRTKHDSNFCKWQLLIGPSDWQDYVLGMEGASRYRVHNLPTTSGPGLYELGIVVSRSRLSGRDVGKLVPDDIMVVYLGQTDNVRTRLQQYGRSGAHLGNTYSTANGNDSKDDSLQKGLGLFEEIFSRGHSIVFRWASMKYKSDAEKTEGQLLDKFDYAWNKGSNGARRPSDILQKLNKISSSTTKLPNIFQRLPFSSHREAGIKIKASTPLSPENCTGFGDEGTQSFFSGIFKISRSQPRLVTDKYGINEDFIHICGYIMIDGIPCRRPPVPGRKRCEEHKGRRVYGSSYKSIKEGNLHYPHGANLDSRTLNDQEHETACGVNLGDGTFCRRRAVAGRKRCKEHKGMRVKTSNSEPAAEDKIHMPALSSVFSSFADSINNNASSKHKVDNTWQCGSSNNPVKEHFPDICGVTLGNGSFCRRQPVQNNKRCWQHKGKRVDCALSKAPAHGRKRCEQFKRKRVSTPFTPESAFILPFPRDSLLTLEDLKLQKDLLEQTNAPLTPRTLALRANQATLSRGIIKHPVVANYVSILHHVTTGGTRKACGDRQSNTGDEG</sequence>
<comment type="caution">
    <text evidence="1">The sequence shown here is derived from an EMBL/GenBank/DDBJ whole genome shotgun (WGS) entry which is preliminary data.</text>
</comment>
<dbReference type="GO" id="GO:0006355">
    <property type="term" value="P:regulation of DNA-templated transcription"/>
    <property type="evidence" value="ECO:0007669"/>
    <property type="project" value="InterPro"/>
</dbReference>
<organism evidence="1 2">
    <name type="scientific">Dovyalis caffra</name>
    <dbReference type="NCBI Taxonomy" id="77055"/>
    <lineage>
        <taxon>Eukaryota</taxon>
        <taxon>Viridiplantae</taxon>
        <taxon>Streptophyta</taxon>
        <taxon>Embryophyta</taxon>
        <taxon>Tracheophyta</taxon>
        <taxon>Spermatophyta</taxon>
        <taxon>Magnoliopsida</taxon>
        <taxon>eudicotyledons</taxon>
        <taxon>Gunneridae</taxon>
        <taxon>Pentapetalae</taxon>
        <taxon>rosids</taxon>
        <taxon>fabids</taxon>
        <taxon>Malpighiales</taxon>
        <taxon>Salicaceae</taxon>
        <taxon>Flacourtieae</taxon>
        <taxon>Dovyalis</taxon>
    </lineage>
</organism>
<protein>
    <recommendedName>
        <fullName evidence="3">Protein EFFECTOR OF TRANSCRIPTION 2-like</fullName>
    </recommendedName>
</protein>
<gene>
    <name evidence="1" type="ORF">DCAF_LOCUS24343</name>
</gene>
<name>A0AAV1SJD2_9ROSI</name>
<evidence type="ECO:0000313" key="1">
    <source>
        <dbReference type="EMBL" id="CAK7352676.1"/>
    </source>
</evidence>